<dbReference type="EMBL" id="RIAR02000001">
    <property type="protein sequence ID" value="NSL90356.1"/>
    <property type="molecule type" value="Genomic_DNA"/>
</dbReference>
<proteinExistence type="predicted"/>
<evidence type="ECO:0000313" key="1">
    <source>
        <dbReference type="EMBL" id="NSL90356.1"/>
    </source>
</evidence>
<name>A0A433WCK9_9BACT</name>
<evidence type="ECO:0000313" key="2">
    <source>
        <dbReference type="Proteomes" id="UP000281028"/>
    </source>
</evidence>
<dbReference type="InterPro" id="IPR053851">
    <property type="entry name" value="DUF6929"/>
</dbReference>
<keyword evidence="2" id="KW-1185">Reference proteome</keyword>
<dbReference type="AlphaFoldDB" id="A0A433WCK9"/>
<sequence>MKVTVNILQTLTLPDFPSGSSINFHDGRLYIAGDDANYICVLDEQYQQIGKISLFEYPEKRIAKTEKADLETAVIMTSGEDTHLLAFGSASTDNRKRAISILLPAAGQTPDYHKFSSIPYPDHFFRDLHTHQVHTLNIEGATIIGDQLVFANRGNHAHPVNQLLLTRGYFGPQMVSTEMSVATLLLSSNNMSFAGVSELCYVPARDLLLLTLSSEETMNTTDDGSIGDSYLAWITEASKKITAPTVQTDGIINLSDIDNIFHQQKIEGVCVGKDEGDALLLHLVADNDCGDTSVFRVRMQLA</sequence>
<protein>
    <submittedName>
        <fullName evidence="1">Uncharacterized protein</fullName>
    </submittedName>
</protein>
<reference evidence="1" key="1">
    <citation type="submission" date="2020-05" db="EMBL/GenBank/DDBJ databases">
        <title>Chitinophaga laudate sp. nov., isolated from a tropical peat swamp.</title>
        <authorList>
            <person name="Goh C.B.S."/>
            <person name="Lee M.S."/>
            <person name="Parimannan S."/>
            <person name="Pasbakhsh P."/>
            <person name="Yule C.M."/>
            <person name="Rajandas H."/>
            <person name="Loke S."/>
            <person name="Croft L."/>
            <person name="Tan J.B.L."/>
        </authorList>
    </citation>
    <scope>NUCLEOTIDE SEQUENCE</scope>
    <source>
        <strain evidence="1">Mgbs1</strain>
    </source>
</reference>
<comment type="caution">
    <text evidence="1">The sequence shown here is derived from an EMBL/GenBank/DDBJ whole genome shotgun (WGS) entry which is preliminary data.</text>
</comment>
<dbReference type="Proteomes" id="UP000281028">
    <property type="component" value="Unassembled WGS sequence"/>
</dbReference>
<organism evidence="1 2">
    <name type="scientific">Chitinophaga solisilvae</name>
    <dbReference type="NCBI Taxonomy" id="1233460"/>
    <lineage>
        <taxon>Bacteria</taxon>
        <taxon>Pseudomonadati</taxon>
        <taxon>Bacteroidota</taxon>
        <taxon>Chitinophagia</taxon>
        <taxon>Chitinophagales</taxon>
        <taxon>Chitinophagaceae</taxon>
        <taxon>Chitinophaga</taxon>
    </lineage>
</organism>
<dbReference type="Pfam" id="PF22000">
    <property type="entry name" value="DUF6929"/>
    <property type="match status" value="1"/>
</dbReference>
<gene>
    <name evidence="1" type="ORF">ECE50_026265</name>
</gene>
<accession>A0A433WCK9</accession>
<dbReference type="OrthoDB" id="6710009at2"/>